<gene>
    <name evidence="4" type="ORF">QC821_15375</name>
</gene>
<dbReference type="InterPro" id="IPR035919">
    <property type="entry name" value="EAL_sf"/>
</dbReference>
<protein>
    <submittedName>
        <fullName evidence="4">EAL domain-containing protein</fullName>
    </submittedName>
</protein>
<dbReference type="SUPFAM" id="SSF141868">
    <property type="entry name" value="EAL domain-like"/>
    <property type="match status" value="1"/>
</dbReference>
<dbReference type="Gene3D" id="3.20.20.450">
    <property type="entry name" value="EAL domain"/>
    <property type="match status" value="1"/>
</dbReference>
<dbReference type="InterPro" id="IPR001633">
    <property type="entry name" value="EAL_dom"/>
</dbReference>
<dbReference type="InterPro" id="IPR050706">
    <property type="entry name" value="Cyclic-di-GMP_PDE-like"/>
</dbReference>
<dbReference type="Pfam" id="PF00563">
    <property type="entry name" value="EAL"/>
    <property type="match status" value="1"/>
</dbReference>
<dbReference type="Gene3D" id="6.10.340.10">
    <property type="match status" value="1"/>
</dbReference>
<evidence type="ECO:0000313" key="4">
    <source>
        <dbReference type="EMBL" id="MDR5906658.1"/>
    </source>
</evidence>
<dbReference type="RefSeq" id="WP_309723351.1">
    <property type="nucleotide sequence ID" value="NZ_JARWAM010000011.1"/>
</dbReference>
<dbReference type="Proteomes" id="UP001251374">
    <property type="component" value="Unassembled WGS sequence"/>
</dbReference>
<comment type="caution">
    <text evidence="4">The sequence shown here is derived from an EMBL/GenBank/DDBJ whole genome shotgun (WGS) entry which is preliminary data.</text>
</comment>
<dbReference type="Gene3D" id="3.30.70.270">
    <property type="match status" value="1"/>
</dbReference>
<keyword evidence="5" id="KW-1185">Reference proteome</keyword>
<dbReference type="PANTHER" id="PTHR33121">
    <property type="entry name" value="CYCLIC DI-GMP PHOSPHODIESTERASE PDEF"/>
    <property type="match status" value="1"/>
</dbReference>
<dbReference type="NCBIfam" id="TIGR00254">
    <property type="entry name" value="GGDEF"/>
    <property type="match status" value="1"/>
</dbReference>
<evidence type="ECO:0000313" key="5">
    <source>
        <dbReference type="Proteomes" id="UP001251374"/>
    </source>
</evidence>
<feature type="domain" description="GGDEF" evidence="3">
    <location>
        <begin position="366"/>
        <end position="495"/>
    </location>
</feature>
<dbReference type="CDD" id="cd01949">
    <property type="entry name" value="GGDEF"/>
    <property type="match status" value="1"/>
</dbReference>
<dbReference type="Pfam" id="PF00672">
    <property type="entry name" value="HAMP"/>
    <property type="match status" value="1"/>
</dbReference>
<evidence type="ECO:0000259" key="3">
    <source>
        <dbReference type="PROSITE" id="PS50887"/>
    </source>
</evidence>
<accession>A0ABU1HGQ7</accession>
<dbReference type="SMART" id="SM00267">
    <property type="entry name" value="GGDEF"/>
    <property type="match status" value="1"/>
</dbReference>
<evidence type="ECO:0000259" key="2">
    <source>
        <dbReference type="PROSITE" id="PS50885"/>
    </source>
</evidence>
<reference evidence="4 5" key="1">
    <citation type="submission" date="2023-04" db="EMBL/GenBank/DDBJ databases">
        <title>A long-awaited taxogenomic arrangement of the family Halomonadaceae.</title>
        <authorList>
            <person name="De La Haba R."/>
            <person name="Chuvochina M."/>
            <person name="Wittouck S."/>
            <person name="Arahal D.R."/>
            <person name="Sanchez-Porro C."/>
            <person name="Hugenholtz P."/>
            <person name="Ventosa A."/>
        </authorList>
    </citation>
    <scope>NUCLEOTIDE SEQUENCE [LARGE SCALE GENOMIC DNA]</scope>
    <source>
        <strain evidence="4 5">DSM 26770</strain>
    </source>
</reference>
<dbReference type="CDD" id="cd06225">
    <property type="entry name" value="HAMP"/>
    <property type="match status" value="1"/>
</dbReference>
<dbReference type="EMBL" id="JARWAM010000011">
    <property type="protein sequence ID" value="MDR5906658.1"/>
    <property type="molecule type" value="Genomic_DNA"/>
</dbReference>
<dbReference type="InterPro" id="IPR029787">
    <property type="entry name" value="Nucleotide_cyclase"/>
</dbReference>
<dbReference type="InterPro" id="IPR043128">
    <property type="entry name" value="Rev_trsase/Diguanyl_cyclase"/>
</dbReference>
<dbReference type="InterPro" id="IPR000160">
    <property type="entry name" value="GGDEF_dom"/>
</dbReference>
<name>A0ABU1HGQ7_9GAMM</name>
<dbReference type="Pfam" id="PF14827">
    <property type="entry name" value="dCache_3"/>
    <property type="match status" value="1"/>
</dbReference>
<dbReference type="InterPro" id="IPR029150">
    <property type="entry name" value="dCache_3"/>
</dbReference>
<dbReference type="SMART" id="SM00304">
    <property type="entry name" value="HAMP"/>
    <property type="match status" value="1"/>
</dbReference>
<evidence type="ECO:0000259" key="1">
    <source>
        <dbReference type="PROSITE" id="PS50883"/>
    </source>
</evidence>
<proteinExistence type="predicted"/>
<dbReference type="InterPro" id="IPR003660">
    <property type="entry name" value="HAMP_dom"/>
</dbReference>
<dbReference type="PROSITE" id="PS50885">
    <property type="entry name" value="HAMP"/>
    <property type="match status" value="1"/>
</dbReference>
<dbReference type="PROSITE" id="PS50887">
    <property type="entry name" value="GGDEF"/>
    <property type="match status" value="1"/>
</dbReference>
<dbReference type="SUPFAM" id="SSF55073">
    <property type="entry name" value="Nucleotide cyclase"/>
    <property type="match status" value="1"/>
</dbReference>
<dbReference type="Pfam" id="PF00990">
    <property type="entry name" value="GGDEF"/>
    <property type="match status" value="1"/>
</dbReference>
<sequence length="765" mass="83966">MSFRSRLLIVLLAVVVFALTVTGGAFLRVVYQDALAKGEHDLEVGVNVLQQILDERGHQLRNNVAILADDFGFKSAVATQDTDTLRTVLANHGDRAGADMVLLSDLEGSLLASSHHPAGSTLPFFDLLEQAQQQGAGVDLIVEAGQPYEFVLLPVRAPNLIGWVGMGFLIDEALVNEIHALTRLDISVIAQPSGDSPSYLVSSRPGLADQAEPIDAQAIIDDPDYLTRELVLNVAGPQQTLALAQVSRASLLAAYRDLQWQLLAIVGLILLLTTAAAAWSARSMSLPLTRLSDAARRIGLGQRLEAIGVSPRGEIGLLADTLLSMQADIDERERTLLHRSRHDPLTDLPNRSSAQECITQLIEQGRPFSLLRLAVERFRDINDTFGYALGDRVLITLAQRLAQLPSPGFQAFRLGDDEFLLLVDNPVPPVGWQERLLHELSEPIELDASPFRPSLCAGESHSPTHGEDPHLLLRRADIALASARRQRSAWCCYQPGQDEQHFRQLTLIRDLQAAARDSQLWMAYQPKIEASSGKVSQFEALMRWQHPSLGFIPPDEFITLAERSGNIRLLTRWMIDSVCRQLAEWRRAGRIHSVAINLSAEDVIDPQLSEHLLSVLAHYALDVEQLSLEVTESAVMQDPALANRCLSELRQAGLTVAIDDFGTGYSSLAQLKQLPVAALKIDKSFVMSLDTQPDDVVIVRSTIELGHRLGLRVVAEGVETAAIAALLCDFGCDELQGYLIAKPLPGHEVAAWLDQYRADDILPLT</sequence>
<dbReference type="SMART" id="SM00052">
    <property type="entry name" value="EAL"/>
    <property type="match status" value="1"/>
</dbReference>
<dbReference type="PANTHER" id="PTHR33121:SF71">
    <property type="entry name" value="OXYGEN SENSOR PROTEIN DOSP"/>
    <property type="match status" value="1"/>
</dbReference>
<dbReference type="PROSITE" id="PS50883">
    <property type="entry name" value="EAL"/>
    <property type="match status" value="1"/>
</dbReference>
<feature type="domain" description="EAL" evidence="1">
    <location>
        <begin position="504"/>
        <end position="757"/>
    </location>
</feature>
<feature type="domain" description="HAMP" evidence="2">
    <location>
        <begin position="282"/>
        <end position="334"/>
    </location>
</feature>
<dbReference type="CDD" id="cd01948">
    <property type="entry name" value="EAL"/>
    <property type="match status" value="1"/>
</dbReference>
<organism evidence="4 5">
    <name type="scientific">Franzmannia qiaohouensis</name>
    <dbReference type="NCBI Taxonomy" id="1329370"/>
    <lineage>
        <taxon>Bacteria</taxon>
        <taxon>Pseudomonadati</taxon>
        <taxon>Pseudomonadota</taxon>
        <taxon>Gammaproteobacteria</taxon>
        <taxon>Oceanospirillales</taxon>
        <taxon>Halomonadaceae</taxon>
        <taxon>Franzmannia</taxon>
    </lineage>
</organism>